<evidence type="ECO:0000256" key="12">
    <source>
        <dbReference type="PIRSR" id="PIRSR006247-1"/>
    </source>
</evidence>
<dbReference type="InterPro" id="IPR004772">
    <property type="entry name" value="TrkH"/>
</dbReference>
<keyword evidence="3" id="KW-0813">Transport</keyword>
<name>A0A399E5D5_9DEIN</name>
<comment type="similarity">
    <text evidence="2">Belongs to the TrkH potassium transport family.</text>
</comment>
<keyword evidence="6" id="KW-0633">Potassium transport</keyword>
<keyword evidence="8 12" id="KW-0630">Potassium</keyword>
<dbReference type="AlphaFoldDB" id="A0A399E5D5"/>
<reference evidence="14 15" key="1">
    <citation type="submission" date="2018-08" db="EMBL/GenBank/DDBJ databases">
        <title>Meiothermus cateniformans JCM 15151 genome sequencing project.</title>
        <authorList>
            <person name="Da Costa M.S."/>
            <person name="Albuquerque L."/>
            <person name="Raposo P."/>
            <person name="Froufe H.J.C."/>
            <person name="Barroso C.S."/>
            <person name="Egas C."/>
        </authorList>
    </citation>
    <scope>NUCLEOTIDE SEQUENCE [LARGE SCALE GENOMIC DNA]</scope>
    <source>
        <strain evidence="14 15">JCM 15151</strain>
    </source>
</reference>
<dbReference type="GO" id="GO:0046872">
    <property type="term" value="F:metal ion binding"/>
    <property type="evidence" value="ECO:0007669"/>
    <property type="project" value="UniProtKB-KW"/>
</dbReference>
<feature type="binding site" evidence="12">
    <location>
        <position position="441"/>
    </location>
    <ligand>
        <name>K(+)</name>
        <dbReference type="ChEBI" id="CHEBI:29103"/>
    </ligand>
</feature>
<dbReference type="Pfam" id="PF02386">
    <property type="entry name" value="TrkH"/>
    <property type="match status" value="1"/>
</dbReference>
<evidence type="ECO:0000256" key="3">
    <source>
        <dbReference type="ARBA" id="ARBA00022448"/>
    </source>
</evidence>
<evidence type="ECO:0000256" key="6">
    <source>
        <dbReference type="ARBA" id="ARBA00022538"/>
    </source>
</evidence>
<evidence type="ECO:0000256" key="4">
    <source>
        <dbReference type="ARBA" id="ARBA00022475"/>
    </source>
</evidence>
<dbReference type="EMBL" id="QWKX01000008">
    <property type="protein sequence ID" value="RIH79138.1"/>
    <property type="molecule type" value="Genomic_DNA"/>
</dbReference>
<dbReference type="GO" id="GO:0015379">
    <property type="term" value="F:potassium:chloride symporter activity"/>
    <property type="evidence" value="ECO:0007669"/>
    <property type="project" value="InterPro"/>
</dbReference>
<feature type="transmembrane region" description="Helical" evidence="13">
    <location>
        <begin position="244"/>
        <end position="262"/>
    </location>
</feature>
<feature type="transmembrane region" description="Helical" evidence="13">
    <location>
        <begin position="342"/>
        <end position="367"/>
    </location>
</feature>
<organism evidence="14 15">
    <name type="scientific">Meiothermus taiwanensis</name>
    <dbReference type="NCBI Taxonomy" id="172827"/>
    <lineage>
        <taxon>Bacteria</taxon>
        <taxon>Thermotogati</taxon>
        <taxon>Deinococcota</taxon>
        <taxon>Deinococci</taxon>
        <taxon>Thermales</taxon>
        <taxon>Thermaceae</taxon>
        <taxon>Meiothermus</taxon>
    </lineage>
</organism>
<dbReference type="PANTHER" id="PTHR32024">
    <property type="entry name" value="TRK SYSTEM POTASSIUM UPTAKE PROTEIN TRKG-RELATED"/>
    <property type="match status" value="1"/>
</dbReference>
<feature type="transmembrane region" description="Helical" evidence="13">
    <location>
        <begin position="430"/>
        <end position="453"/>
    </location>
</feature>
<keyword evidence="12" id="KW-0479">Metal-binding</keyword>
<evidence type="ECO:0000256" key="8">
    <source>
        <dbReference type="ARBA" id="ARBA00022958"/>
    </source>
</evidence>
<dbReference type="InterPro" id="IPR003445">
    <property type="entry name" value="Cat_transpt"/>
</dbReference>
<dbReference type="GO" id="GO:0005886">
    <property type="term" value="C:plasma membrane"/>
    <property type="evidence" value="ECO:0007669"/>
    <property type="project" value="UniProtKB-SubCell"/>
</dbReference>
<evidence type="ECO:0000313" key="14">
    <source>
        <dbReference type="EMBL" id="RIH79138.1"/>
    </source>
</evidence>
<comment type="subcellular location">
    <subcellularLocation>
        <location evidence="1">Cell inner membrane</location>
        <topology evidence="1">Multi-pass membrane protein</topology>
    </subcellularLocation>
</comment>
<dbReference type="PIRSF" id="PIRSF006247">
    <property type="entry name" value="TrkH"/>
    <property type="match status" value="1"/>
</dbReference>
<feature type="transmembrane region" description="Helical" evidence="13">
    <location>
        <begin position="192"/>
        <end position="216"/>
    </location>
</feature>
<feature type="transmembrane region" description="Helical" evidence="13">
    <location>
        <begin position="50"/>
        <end position="68"/>
    </location>
</feature>
<evidence type="ECO:0000256" key="13">
    <source>
        <dbReference type="SAM" id="Phobius"/>
    </source>
</evidence>
<feature type="transmembrane region" description="Helical" evidence="13">
    <location>
        <begin position="403"/>
        <end position="424"/>
    </location>
</feature>
<keyword evidence="4" id="KW-1003">Cell membrane</keyword>
<feature type="binding site" evidence="12">
    <location>
        <position position="325"/>
    </location>
    <ligand>
        <name>K(+)</name>
        <dbReference type="ChEBI" id="CHEBI:29103"/>
    </ligand>
</feature>
<feature type="transmembrane region" description="Helical" evidence="13">
    <location>
        <begin position="21"/>
        <end position="44"/>
    </location>
</feature>
<accession>A0A399E5D5</accession>
<evidence type="ECO:0000256" key="7">
    <source>
        <dbReference type="ARBA" id="ARBA00022692"/>
    </source>
</evidence>
<protein>
    <submittedName>
        <fullName evidence="14">Trk system potassium uptake protein TrkG</fullName>
    </submittedName>
</protein>
<feature type="transmembrane region" description="Helical" evidence="13">
    <location>
        <begin position="283"/>
        <end position="301"/>
    </location>
</feature>
<keyword evidence="10" id="KW-0406">Ion transport</keyword>
<feature type="binding site" evidence="12">
    <location>
        <position position="120"/>
    </location>
    <ligand>
        <name>K(+)</name>
        <dbReference type="ChEBI" id="CHEBI:29103"/>
    </ligand>
</feature>
<proteinExistence type="inferred from homology"/>
<feature type="transmembrane region" description="Helical" evidence="13">
    <location>
        <begin position="145"/>
        <end position="164"/>
    </location>
</feature>
<keyword evidence="11 13" id="KW-0472">Membrane</keyword>
<dbReference type="RefSeq" id="WP_245391977.1">
    <property type="nucleotide sequence ID" value="NZ_JBHSXZ010000042.1"/>
</dbReference>
<comment type="caution">
    <text evidence="14">The sequence shown here is derived from an EMBL/GenBank/DDBJ whole genome shotgun (WGS) entry which is preliminary data.</text>
</comment>
<keyword evidence="9 13" id="KW-1133">Transmembrane helix</keyword>
<feature type="transmembrane region" description="Helical" evidence="13">
    <location>
        <begin position="80"/>
        <end position="101"/>
    </location>
</feature>
<evidence type="ECO:0000256" key="1">
    <source>
        <dbReference type="ARBA" id="ARBA00004429"/>
    </source>
</evidence>
<dbReference type="PANTHER" id="PTHR32024:SF2">
    <property type="entry name" value="TRK SYSTEM POTASSIUM UPTAKE PROTEIN TRKG-RELATED"/>
    <property type="match status" value="1"/>
</dbReference>
<feature type="binding site" evidence="12">
    <location>
        <position position="121"/>
    </location>
    <ligand>
        <name>K(+)</name>
        <dbReference type="ChEBI" id="CHEBI:29103"/>
    </ligand>
</feature>
<evidence type="ECO:0000256" key="9">
    <source>
        <dbReference type="ARBA" id="ARBA00022989"/>
    </source>
</evidence>
<keyword evidence="5" id="KW-0997">Cell inner membrane</keyword>
<evidence type="ECO:0000256" key="5">
    <source>
        <dbReference type="ARBA" id="ARBA00022519"/>
    </source>
</evidence>
<feature type="binding site" evidence="12">
    <location>
        <position position="442"/>
    </location>
    <ligand>
        <name>K(+)</name>
        <dbReference type="ChEBI" id="CHEBI:29103"/>
    </ligand>
</feature>
<evidence type="ECO:0000256" key="10">
    <source>
        <dbReference type="ARBA" id="ARBA00023065"/>
    </source>
</evidence>
<dbReference type="Proteomes" id="UP000266089">
    <property type="component" value="Unassembled WGS sequence"/>
</dbReference>
<evidence type="ECO:0000256" key="2">
    <source>
        <dbReference type="ARBA" id="ARBA00009137"/>
    </source>
</evidence>
<keyword evidence="7 13" id="KW-0812">Transmembrane</keyword>
<evidence type="ECO:0000256" key="11">
    <source>
        <dbReference type="ARBA" id="ARBA00023136"/>
    </source>
</evidence>
<evidence type="ECO:0000313" key="15">
    <source>
        <dbReference type="Proteomes" id="UP000266089"/>
    </source>
</evidence>
<sequence length="494" mass="53525">MKSWPRFAKARATNPIPVATYMTGTVYVALGGVMGLLGLVDALLGEDARGFFVGAGLGLSLGMLLRRLGSPQAEPRRAEALLTVAGLWMMVPLLGAIPFWISGGLSYLDALFEATSGFSTTGATILADFNQFSYGLFFWRSLSQWFGGMGILLLFIVVLPHLALAGRQMFFAETTGVQKQQLTPKLHQTASYILRVYLLLTFVTLAAYLVTGVPLFEAITNTFSSVSAGGFSPNPQSFASYTPLTQWIAAGVMFLTGVNLLLQYRAIFGREYTALLRDPEFRAYALIVLVVGLLMATVLYARHDYDLEPALRHAFFQTTSIITGTGFASADFAQWVIPAQTLLVMLMFIGGSAGSVGGSIKVIRWLIIGALVRRELQRALHPQAVLPLRVGNKNIGEDVMRSVAAFITLYVSLFALGVLVMGILEEDFVVAFSASAAAIGNVGPGLGAVGPMAHYGDLHPISKAVMIFQMWAGRIELIAVFSLFTPELWRRLRA</sequence>
<gene>
    <name evidence="14" type="primary">trkG_2</name>
    <name evidence="14" type="ORF">Mcate_00489</name>
</gene>
<feature type="binding site" evidence="12">
    <location>
        <position position="229"/>
    </location>
    <ligand>
        <name>K(+)</name>
        <dbReference type="ChEBI" id="CHEBI:29103"/>
    </ligand>
</feature>